<dbReference type="InterPro" id="IPR004977">
    <property type="entry name" value="Ribosomal_eS25"/>
</dbReference>
<accession>A0AAW0H5P4</accession>
<evidence type="ECO:0000256" key="4">
    <source>
        <dbReference type="ARBA" id="ARBA00035148"/>
    </source>
</evidence>
<evidence type="ECO:0000256" key="2">
    <source>
        <dbReference type="ARBA" id="ARBA00022980"/>
    </source>
</evidence>
<reference evidence="7 8" key="1">
    <citation type="journal article" date="2023" name="bioRxiv">
        <title>Conserved and derived expression patterns and positive selection on dental genes reveal complex evolutionary context of ever-growing rodent molars.</title>
        <authorList>
            <person name="Calamari Z.T."/>
            <person name="Song A."/>
            <person name="Cohen E."/>
            <person name="Akter M."/>
            <person name="Roy R.D."/>
            <person name="Hallikas O."/>
            <person name="Christensen M.M."/>
            <person name="Li P."/>
            <person name="Marangoni P."/>
            <person name="Jernvall J."/>
            <person name="Klein O.D."/>
        </authorList>
    </citation>
    <scope>NUCLEOTIDE SEQUENCE [LARGE SCALE GENOMIC DNA]</scope>
    <source>
        <strain evidence="7">V071</strain>
    </source>
</reference>
<organism evidence="7 8">
    <name type="scientific">Myodes glareolus</name>
    <name type="common">Bank vole</name>
    <name type="synonym">Clethrionomys glareolus</name>
    <dbReference type="NCBI Taxonomy" id="447135"/>
    <lineage>
        <taxon>Eukaryota</taxon>
        <taxon>Metazoa</taxon>
        <taxon>Chordata</taxon>
        <taxon>Craniata</taxon>
        <taxon>Vertebrata</taxon>
        <taxon>Euteleostomi</taxon>
        <taxon>Mammalia</taxon>
        <taxon>Eutheria</taxon>
        <taxon>Euarchontoglires</taxon>
        <taxon>Glires</taxon>
        <taxon>Rodentia</taxon>
        <taxon>Myomorpha</taxon>
        <taxon>Muroidea</taxon>
        <taxon>Cricetidae</taxon>
        <taxon>Arvicolinae</taxon>
        <taxon>Myodes</taxon>
    </lineage>
</organism>
<dbReference type="Pfam" id="PF03297">
    <property type="entry name" value="Ribosomal_S25"/>
    <property type="match status" value="1"/>
</dbReference>
<feature type="region of interest" description="Disordered" evidence="6">
    <location>
        <begin position="1"/>
        <end position="52"/>
    </location>
</feature>
<comment type="similarity">
    <text evidence="1">Belongs to the eukaryotic ribosomal protein eS25 family.</text>
</comment>
<dbReference type="PANTHER" id="PTHR12850">
    <property type="entry name" value="40S RIBOSOMAL PROTEIN S25"/>
    <property type="match status" value="1"/>
</dbReference>
<evidence type="ECO:0000256" key="5">
    <source>
        <dbReference type="ARBA" id="ARBA00035460"/>
    </source>
</evidence>
<dbReference type="GO" id="GO:1990904">
    <property type="term" value="C:ribonucleoprotein complex"/>
    <property type="evidence" value="ECO:0007669"/>
    <property type="project" value="UniProtKB-KW"/>
</dbReference>
<name>A0AAW0H5P4_MYOGA</name>
<dbReference type="GO" id="GO:0005840">
    <property type="term" value="C:ribosome"/>
    <property type="evidence" value="ECO:0007669"/>
    <property type="project" value="UniProtKB-KW"/>
</dbReference>
<dbReference type="EMBL" id="JBBHLL010000765">
    <property type="protein sequence ID" value="KAK7797863.1"/>
    <property type="molecule type" value="Genomic_DNA"/>
</dbReference>
<evidence type="ECO:0000256" key="3">
    <source>
        <dbReference type="ARBA" id="ARBA00023274"/>
    </source>
</evidence>
<keyword evidence="2" id="KW-0689">Ribosomal protein</keyword>
<proteinExistence type="inferred from homology"/>
<evidence type="ECO:0000313" key="8">
    <source>
        <dbReference type="Proteomes" id="UP001488838"/>
    </source>
</evidence>
<dbReference type="Proteomes" id="UP001488838">
    <property type="component" value="Unassembled WGS sequence"/>
</dbReference>
<feature type="region of interest" description="Disordered" evidence="6">
    <location>
        <begin position="273"/>
        <end position="310"/>
    </location>
</feature>
<protein>
    <recommendedName>
        <fullName evidence="4">Small ribosomal subunit protein eS25</fullName>
    </recommendedName>
    <alternativeName>
        <fullName evidence="5">40S ribosomal protein S25</fullName>
    </alternativeName>
</protein>
<comment type="caution">
    <text evidence="7">The sequence shown here is derived from an EMBL/GenBank/DDBJ whole genome shotgun (WGS) entry which is preliminary data.</text>
</comment>
<evidence type="ECO:0000313" key="7">
    <source>
        <dbReference type="EMBL" id="KAK7797863.1"/>
    </source>
</evidence>
<dbReference type="AlphaFoldDB" id="A0AAW0H5P4"/>
<evidence type="ECO:0000256" key="6">
    <source>
        <dbReference type="SAM" id="MobiDB-lite"/>
    </source>
</evidence>
<keyword evidence="3" id="KW-0687">Ribonucleoprotein</keyword>
<sequence length="310" mass="33119">MAEGGCSGCLHSPSFIMLPEEDNMKKDDRKSAKKDKGPVNESGGKAKKKKWSKGKVQGKLNILVLFDTATYDKLHEEVPNCKLIPPAVVPERLKVQGSSARAALQELLRAGLIKLVSKHRVHANLGYRRFVVSKHRKKSGTGVTGGYDPPGVGEGIMEYNTINATTWEIEAENFGGGEVNFGDGGNFGGRGGYGSAGGYGGGDGDTVDLEVMVTPIVLVLVTAVEEAVVVENQAVETKVVDMVVVEEYDGYNEGSNFGGEKVYKTLSGLGEPDIPAAAAPDCPPCPRPSIQSRRPKSQPAWRLPAQRLLP</sequence>
<keyword evidence="8" id="KW-1185">Reference proteome</keyword>
<dbReference type="Gene3D" id="3.30.63.20">
    <property type="match status" value="1"/>
</dbReference>
<gene>
    <name evidence="7" type="ORF">U0070_010627</name>
</gene>
<feature type="compositionally biased region" description="Basic and acidic residues" evidence="6">
    <location>
        <begin position="22"/>
        <end position="38"/>
    </location>
</feature>
<evidence type="ECO:0000256" key="1">
    <source>
        <dbReference type="ARBA" id="ARBA00009106"/>
    </source>
</evidence>